<evidence type="ECO:0000256" key="10">
    <source>
        <dbReference type="ARBA" id="ARBA00022989"/>
    </source>
</evidence>
<dbReference type="Gene3D" id="3.40.50.2300">
    <property type="match status" value="2"/>
</dbReference>
<evidence type="ECO:0000313" key="22">
    <source>
        <dbReference type="Proteomes" id="UP000005258"/>
    </source>
</evidence>
<feature type="modified residue" description="4-aspartylphosphate" evidence="13">
    <location>
        <position position="1211"/>
    </location>
</feature>
<dbReference type="CDD" id="cd00156">
    <property type="entry name" value="REC"/>
    <property type="match status" value="1"/>
</dbReference>
<dbReference type="SMART" id="SM00387">
    <property type="entry name" value="HATPase_c"/>
    <property type="match status" value="1"/>
</dbReference>
<dbReference type="CDD" id="cd16922">
    <property type="entry name" value="HATPase_EvgS-ArcB-TorS-like"/>
    <property type="match status" value="1"/>
</dbReference>
<dbReference type="GO" id="GO:0005524">
    <property type="term" value="F:ATP binding"/>
    <property type="evidence" value="ECO:0007669"/>
    <property type="project" value="UniProtKB-KW"/>
</dbReference>
<dbReference type="FunFam" id="3.30.565.10:FF:000078">
    <property type="entry name" value="Two-component sensor histidine kinase"/>
    <property type="match status" value="1"/>
</dbReference>
<evidence type="ECO:0000259" key="17">
    <source>
        <dbReference type="PROSITE" id="PS50110"/>
    </source>
</evidence>
<evidence type="ECO:0000256" key="12">
    <source>
        <dbReference type="ARBA" id="ARBA00023136"/>
    </source>
</evidence>
<dbReference type="InterPro" id="IPR005467">
    <property type="entry name" value="His_kinase_dom"/>
</dbReference>
<protein>
    <recommendedName>
        <fullName evidence="3">histidine kinase</fullName>
        <ecNumber evidence="3">2.7.13.3</ecNumber>
    </recommendedName>
</protein>
<dbReference type="InterPro" id="IPR035965">
    <property type="entry name" value="PAS-like_dom_sf"/>
</dbReference>
<feature type="domain" description="PAS" evidence="18">
    <location>
        <begin position="749"/>
        <end position="819"/>
    </location>
</feature>
<sequence>MSLQKASSKEDHARPRRRPGPWTISIVVCGLALALVAGVLQDRANRQAADARFDEIARSIADDVLDTIRIYQYGLRGARGVFVVHGADTVRLEDFKRYARSRDVDAEFPGALGFGFIRRVPQDSVDGFVAAQRADGRPDFAIRRLSEHPGEDYIIQYIEPEGPNLGAAGLDIASEANRRTGAFEAMRTGQVTLTAPITLVQATGARNRGFLILLPTYESDTMPVSEAERLAMGVGWSYAPLIIDDVLATVRRPEAVEVAIRDLSGDGSVDRFYETPGFDAATAFDTSVATDIFGRRWAIDVRAHPAFVAGLQPTSPYLTSGAVVLAIILLAGFAQAQANRSHRRAMRAQEMARLAQTLEREVADRTEELREREARFKALTELSSDWYWETDAQGRFTDASAGVGRIGLDPEGMIGQTRLDLASGSEQPGLVDYAEALAQGRAFRGITYDLRDLTGRLRHVEISGEPMLDEEGRVTGYRGSGRDLTDQVEAERSAAKQRAMLAAVFRSVHHAVVAVDRNTGIIVWNERFETLNGIAPGQLTPGMSIREVCALSTDKGEDLFETIASEDGALDAAGFPGRREITLADGRIVEIFVEPLDEDGQVITCTEVTEARRREAEVVYARDMLAGVMDASLDGVISFRAVRDEEGRIGDFRFELMNRSAERLMGRSEADLRGRTMLVELPGNAEDGLYDRYVEVVETGQAQLFEHCYTHDGIHAWFRIQAVKHGDGFVVTFSDITEAKAREARVQESEARLQAVFETVGVGIIVIDASGRMTLVNSATEKLFGWPADQMIGRNVSMLMDPDLAAVHDDYIDRYIAGSPLRIIGVGRELEGLRQDGSSFPIELSVGEFAAEDGRMFVGAIADLSTRNRSLVDLREANQQLEQQASELASLASALELSKIVAETANQAKSDFLANMSHEIRTPMNGVMGMTHILLGTDLTPEQRGHAETVRESAEALLGVIDDILDISKLEAERVELEHIPFVLGDVLEGVAAILAPRARDKGIEIACYPDEDAGGVWVGDPTRLRQILLNLAGNAVKFTERGHVTVGASVGAGLNDGRWHLRFEVRDTGIGMTAEQAGRLFRKFSQADASITRRFGGTGLGLAISQKLMDLMGGSITVESRIGEGSVFRFDVVLERGTEAPLRPTEEIGDHLRGMRALIVDDLAVNRRILAHHLVQLGMIVDEASDVASSLSVIEEQRRRSQMIDLVITDYNLGGMNGVELAEWLRMNSHFRGVRLILAASELPTVDKLQSFDAVVAKPIRGRELMVALARAFGIRDEETAPSSSAATQERALSGDGRHVLLVEDNAVNQTVARTILSDAGYVVTIVGDGEQAVSACATTQFDIVFMDVQMPVMDGMEATRRIRAAEAREGRDRVAIVAMTANAMSGMREEYLAVGMDDFVPKPFAAPQLLEAAARWSSGPASAGAAVDDAVSSAEDLPPILETGPMETLKGLVSRDAFLDMVQNFATLGREQVSAVQEAWAHGDVDRLRQAGHDMISVAGNCGLLRLLTIAQRLQSAAKARDLATIETLVAEVAKVGPISWERFHDHFIG</sequence>
<keyword evidence="10 15" id="KW-1133">Transmembrane helix</keyword>
<evidence type="ECO:0000256" key="5">
    <source>
        <dbReference type="ARBA" id="ARBA00022679"/>
    </source>
</evidence>
<evidence type="ECO:0000256" key="8">
    <source>
        <dbReference type="ARBA" id="ARBA00022777"/>
    </source>
</evidence>
<feature type="transmembrane region" description="Helical" evidence="15">
    <location>
        <begin position="21"/>
        <end position="40"/>
    </location>
</feature>
<feature type="domain" description="Response regulatory" evidence="17">
    <location>
        <begin position="1300"/>
        <end position="1419"/>
    </location>
</feature>
<evidence type="ECO:0000256" key="1">
    <source>
        <dbReference type="ARBA" id="ARBA00000085"/>
    </source>
</evidence>
<gene>
    <name evidence="21" type="primary">dhkJ</name>
    <name evidence="21" type="ordered locus">TMO_a0243</name>
</gene>
<evidence type="ECO:0000256" key="7">
    <source>
        <dbReference type="ARBA" id="ARBA00022741"/>
    </source>
</evidence>
<evidence type="ECO:0000256" key="9">
    <source>
        <dbReference type="ARBA" id="ARBA00022840"/>
    </source>
</evidence>
<evidence type="ECO:0000256" key="3">
    <source>
        <dbReference type="ARBA" id="ARBA00012438"/>
    </source>
</evidence>
<dbReference type="CDD" id="cd00082">
    <property type="entry name" value="HisKA"/>
    <property type="match status" value="1"/>
</dbReference>
<dbReference type="PRINTS" id="PR00344">
    <property type="entry name" value="BCTRLSENSOR"/>
</dbReference>
<keyword evidence="5" id="KW-0808">Transferase</keyword>
<dbReference type="Proteomes" id="UP000005258">
    <property type="component" value="Plasmid pTM1"/>
</dbReference>
<feature type="domain" description="PAS" evidence="18">
    <location>
        <begin position="497"/>
        <end position="539"/>
    </location>
</feature>
<dbReference type="SUPFAM" id="SSF52172">
    <property type="entry name" value="CheY-like"/>
    <property type="match status" value="2"/>
</dbReference>
<dbReference type="SUPFAM" id="SSF55874">
    <property type="entry name" value="ATPase domain of HSP90 chaperone/DNA topoisomerase II/histidine kinase"/>
    <property type="match status" value="1"/>
</dbReference>
<reference evidence="21 22" key="1">
    <citation type="journal article" date="2012" name="J. Am. Chem. Soc.">
        <title>Bacterial biosynthesis and maturation of the didemnin anti-cancer agents.</title>
        <authorList>
            <person name="Xu Y."/>
            <person name="Kersten R.D."/>
            <person name="Nam S.J."/>
            <person name="Lu L."/>
            <person name="Al-Suwailem A.M."/>
            <person name="Zheng H."/>
            <person name="Fenical W."/>
            <person name="Dorrestein P.C."/>
            <person name="Moore B.S."/>
            <person name="Qian P.Y."/>
        </authorList>
    </citation>
    <scope>NUCLEOTIDE SEQUENCE [LARGE SCALE GENOMIC DNA]</scope>
    <source>
        <strain evidence="21 22">KA081020-065</strain>
    </source>
</reference>
<dbReference type="InterPro" id="IPR036641">
    <property type="entry name" value="HPT_dom_sf"/>
</dbReference>
<dbReference type="InterPro" id="IPR003661">
    <property type="entry name" value="HisK_dim/P_dom"/>
</dbReference>
<dbReference type="Gene3D" id="3.30.565.10">
    <property type="entry name" value="Histidine kinase-like ATPase, C-terminal domain"/>
    <property type="match status" value="1"/>
</dbReference>
<evidence type="ECO:0000256" key="13">
    <source>
        <dbReference type="PROSITE-ProRule" id="PRU00169"/>
    </source>
</evidence>
<dbReference type="KEGG" id="tmo:TMO_a0243"/>
<keyword evidence="22" id="KW-1185">Reference proteome</keyword>
<organism evidence="21 22">
    <name type="scientific">Tistrella mobilis (strain KA081020-065)</name>
    <dbReference type="NCBI Taxonomy" id="1110502"/>
    <lineage>
        <taxon>Bacteria</taxon>
        <taxon>Pseudomonadati</taxon>
        <taxon>Pseudomonadota</taxon>
        <taxon>Alphaproteobacteria</taxon>
        <taxon>Geminicoccales</taxon>
        <taxon>Geminicoccaceae</taxon>
        <taxon>Tistrella</taxon>
    </lineage>
</organism>
<dbReference type="SMART" id="SM00448">
    <property type="entry name" value="REC"/>
    <property type="match status" value="2"/>
</dbReference>
<dbReference type="InterPro" id="IPR036097">
    <property type="entry name" value="HisK_dim/P_sf"/>
</dbReference>
<evidence type="ECO:0000313" key="21">
    <source>
        <dbReference type="EMBL" id="AFK55646.1"/>
    </source>
</evidence>
<dbReference type="Pfam" id="PF00989">
    <property type="entry name" value="PAS"/>
    <property type="match status" value="1"/>
</dbReference>
<dbReference type="Pfam" id="PF00512">
    <property type="entry name" value="HisKA"/>
    <property type="match status" value="1"/>
</dbReference>
<feature type="domain" description="Histidine kinase" evidence="16">
    <location>
        <begin position="915"/>
        <end position="1137"/>
    </location>
</feature>
<accession>I3TSA8</accession>
<dbReference type="Pfam" id="PF12860">
    <property type="entry name" value="PAS_7"/>
    <property type="match status" value="1"/>
</dbReference>
<feature type="coiled-coil region" evidence="14">
    <location>
        <begin position="348"/>
        <end position="375"/>
    </location>
</feature>
<dbReference type="Pfam" id="PF00072">
    <property type="entry name" value="Response_reg"/>
    <property type="match status" value="2"/>
</dbReference>
<keyword evidence="9" id="KW-0067">ATP-binding</keyword>
<name>I3TSA8_TISMK</name>
<feature type="domain" description="Response regulatory" evidence="17">
    <location>
        <begin position="1157"/>
        <end position="1274"/>
    </location>
</feature>
<dbReference type="InterPro" id="IPR013767">
    <property type="entry name" value="PAS_fold"/>
</dbReference>
<dbReference type="SUPFAM" id="SSF47384">
    <property type="entry name" value="Homodimeric domain of signal transducing histidine kinase"/>
    <property type="match status" value="1"/>
</dbReference>
<evidence type="ECO:0000259" key="16">
    <source>
        <dbReference type="PROSITE" id="PS50109"/>
    </source>
</evidence>
<dbReference type="InterPro" id="IPR000700">
    <property type="entry name" value="PAS-assoc_C"/>
</dbReference>
<dbReference type="SUPFAM" id="SSF55785">
    <property type="entry name" value="PYP-like sensor domain (PAS domain)"/>
    <property type="match status" value="4"/>
</dbReference>
<dbReference type="InterPro" id="IPR042240">
    <property type="entry name" value="CHASE_sf"/>
</dbReference>
<evidence type="ECO:0000259" key="18">
    <source>
        <dbReference type="PROSITE" id="PS50112"/>
    </source>
</evidence>
<evidence type="ECO:0000256" key="11">
    <source>
        <dbReference type="ARBA" id="ARBA00023012"/>
    </source>
</evidence>
<keyword evidence="11" id="KW-0902">Two-component regulatory system</keyword>
<feature type="domain" description="CHASE" evidence="20">
    <location>
        <begin position="86"/>
        <end position="234"/>
    </location>
</feature>
<dbReference type="Gene3D" id="3.30.450.20">
    <property type="entry name" value="PAS domain"/>
    <property type="match status" value="4"/>
</dbReference>
<dbReference type="InterPro" id="IPR006189">
    <property type="entry name" value="CHASE_dom"/>
</dbReference>
<keyword evidence="4 13" id="KW-0597">Phosphoprotein</keyword>
<evidence type="ECO:0000259" key="19">
    <source>
        <dbReference type="PROSITE" id="PS50113"/>
    </source>
</evidence>
<feature type="domain" description="PAC" evidence="19">
    <location>
        <begin position="444"/>
        <end position="496"/>
    </location>
</feature>
<comment type="catalytic activity">
    <reaction evidence="1">
        <text>ATP + protein L-histidine = ADP + protein N-phospho-L-histidine.</text>
        <dbReference type="EC" id="2.7.13.3"/>
    </reaction>
</comment>
<dbReference type="InterPro" id="IPR000014">
    <property type="entry name" value="PAS"/>
</dbReference>
<dbReference type="Gene3D" id="3.30.450.350">
    <property type="entry name" value="CHASE domain"/>
    <property type="match status" value="1"/>
</dbReference>
<dbReference type="SMART" id="SM00091">
    <property type="entry name" value="PAS"/>
    <property type="match status" value="4"/>
</dbReference>
<dbReference type="FunFam" id="1.10.287.130:FF:000002">
    <property type="entry name" value="Two-component osmosensing histidine kinase"/>
    <property type="match status" value="1"/>
</dbReference>
<dbReference type="CDD" id="cd00130">
    <property type="entry name" value="PAS"/>
    <property type="match status" value="3"/>
</dbReference>
<keyword evidence="21" id="KW-0614">Plasmid</keyword>
<dbReference type="GO" id="GO:0006355">
    <property type="term" value="P:regulation of DNA-templated transcription"/>
    <property type="evidence" value="ECO:0007669"/>
    <property type="project" value="InterPro"/>
</dbReference>
<proteinExistence type="predicted"/>
<dbReference type="Gene3D" id="1.10.287.130">
    <property type="match status" value="1"/>
</dbReference>
<dbReference type="InterPro" id="IPR003594">
    <property type="entry name" value="HATPase_dom"/>
</dbReference>
<dbReference type="GO" id="GO:0005886">
    <property type="term" value="C:plasma membrane"/>
    <property type="evidence" value="ECO:0007669"/>
    <property type="project" value="UniProtKB-SubCell"/>
</dbReference>
<keyword evidence="6 15" id="KW-0812">Transmembrane</keyword>
<dbReference type="InterPro" id="IPR036890">
    <property type="entry name" value="HATPase_C_sf"/>
</dbReference>
<dbReference type="CDD" id="cd17546">
    <property type="entry name" value="REC_hyHK_CKI1_RcsC-like"/>
    <property type="match status" value="1"/>
</dbReference>
<dbReference type="Pfam" id="PF08448">
    <property type="entry name" value="PAS_4"/>
    <property type="match status" value="2"/>
</dbReference>
<dbReference type="EC" id="2.7.13.3" evidence="3"/>
<dbReference type="NCBIfam" id="TIGR00229">
    <property type="entry name" value="sensory_box"/>
    <property type="match status" value="2"/>
</dbReference>
<dbReference type="PROSITE" id="PS50839">
    <property type="entry name" value="CHASE"/>
    <property type="match status" value="1"/>
</dbReference>
<dbReference type="SMART" id="SM00388">
    <property type="entry name" value="HisKA"/>
    <property type="match status" value="1"/>
</dbReference>
<dbReference type="PROSITE" id="PS50109">
    <property type="entry name" value="HIS_KIN"/>
    <property type="match status" value="1"/>
</dbReference>
<keyword evidence="7" id="KW-0547">Nucleotide-binding</keyword>
<comment type="subcellular location">
    <subcellularLocation>
        <location evidence="2">Membrane</location>
    </subcellularLocation>
</comment>
<keyword evidence="8 21" id="KW-0418">Kinase</keyword>
<dbReference type="GO" id="GO:0000155">
    <property type="term" value="F:phosphorelay sensor kinase activity"/>
    <property type="evidence" value="ECO:0007669"/>
    <property type="project" value="InterPro"/>
</dbReference>
<dbReference type="Pfam" id="PF03924">
    <property type="entry name" value="CHASE"/>
    <property type="match status" value="1"/>
</dbReference>
<dbReference type="PROSITE" id="PS50112">
    <property type="entry name" value="PAS"/>
    <property type="match status" value="2"/>
</dbReference>
<evidence type="ECO:0000256" key="14">
    <source>
        <dbReference type="SAM" id="Coils"/>
    </source>
</evidence>
<dbReference type="Pfam" id="PF02518">
    <property type="entry name" value="HATPase_c"/>
    <property type="match status" value="1"/>
</dbReference>
<geneLocation type="plasmid" evidence="21 22">
    <name>pTM1</name>
</geneLocation>
<evidence type="ECO:0000259" key="20">
    <source>
        <dbReference type="PROSITE" id="PS50839"/>
    </source>
</evidence>
<dbReference type="InterPro" id="IPR001610">
    <property type="entry name" value="PAC"/>
</dbReference>
<dbReference type="EMBL" id="CP003237">
    <property type="protein sequence ID" value="AFK55646.1"/>
    <property type="molecule type" value="Genomic_DNA"/>
</dbReference>
<dbReference type="PROSITE" id="PS50110">
    <property type="entry name" value="RESPONSE_REGULATORY"/>
    <property type="match status" value="2"/>
</dbReference>
<dbReference type="InterPro" id="IPR011006">
    <property type="entry name" value="CheY-like_superfamily"/>
</dbReference>
<dbReference type="InterPro" id="IPR001789">
    <property type="entry name" value="Sig_transdc_resp-reg_receiver"/>
</dbReference>
<dbReference type="SUPFAM" id="SSF47226">
    <property type="entry name" value="Histidine-containing phosphotransfer domain, HPT domain"/>
    <property type="match status" value="1"/>
</dbReference>
<dbReference type="SMART" id="SM01079">
    <property type="entry name" value="CHASE"/>
    <property type="match status" value="1"/>
</dbReference>
<dbReference type="PROSITE" id="PS50113">
    <property type="entry name" value="PAC"/>
    <property type="match status" value="1"/>
</dbReference>
<feature type="modified residue" description="4-aspartylphosphate" evidence="13">
    <location>
        <position position="1349"/>
    </location>
</feature>
<evidence type="ECO:0000256" key="15">
    <source>
        <dbReference type="SAM" id="Phobius"/>
    </source>
</evidence>
<keyword evidence="14" id="KW-0175">Coiled coil</keyword>
<feature type="coiled-coil region" evidence="14">
    <location>
        <begin position="864"/>
        <end position="898"/>
    </location>
</feature>
<dbReference type="PANTHER" id="PTHR45339:SF6">
    <property type="entry name" value="SENSORY HISTIDINE PROTEIN KINASE"/>
    <property type="match status" value="1"/>
</dbReference>
<evidence type="ECO:0000256" key="4">
    <source>
        <dbReference type="ARBA" id="ARBA00022553"/>
    </source>
</evidence>
<dbReference type="RefSeq" id="WP_014747323.1">
    <property type="nucleotide sequence ID" value="NC_017957.2"/>
</dbReference>
<keyword evidence="12 15" id="KW-0472">Membrane</keyword>
<dbReference type="PANTHER" id="PTHR45339">
    <property type="entry name" value="HYBRID SIGNAL TRANSDUCTION HISTIDINE KINASE J"/>
    <property type="match status" value="1"/>
</dbReference>
<dbReference type="Gene3D" id="1.20.120.160">
    <property type="entry name" value="HPT domain"/>
    <property type="match status" value="1"/>
</dbReference>
<dbReference type="InterPro" id="IPR013656">
    <property type="entry name" value="PAS_4"/>
</dbReference>
<evidence type="ECO:0000256" key="6">
    <source>
        <dbReference type="ARBA" id="ARBA00022692"/>
    </source>
</evidence>
<dbReference type="HOGENOM" id="CLU_003587_0_0_5"/>
<dbReference type="SMART" id="SM00086">
    <property type="entry name" value="PAC"/>
    <property type="match status" value="3"/>
</dbReference>
<dbReference type="InterPro" id="IPR004358">
    <property type="entry name" value="Sig_transdc_His_kin-like_C"/>
</dbReference>
<dbReference type="PATRIC" id="fig|1110502.3.peg.3896"/>
<evidence type="ECO:0000256" key="2">
    <source>
        <dbReference type="ARBA" id="ARBA00004370"/>
    </source>
</evidence>